<dbReference type="PROSITE" id="PS51318">
    <property type="entry name" value="TAT"/>
    <property type="match status" value="1"/>
</dbReference>
<dbReference type="SUPFAM" id="SSF54862">
    <property type="entry name" value="4Fe-4S ferredoxins"/>
    <property type="match status" value="1"/>
</dbReference>
<dbReference type="Gene3D" id="3.30.70.20">
    <property type="match status" value="2"/>
</dbReference>
<keyword evidence="2" id="KW-0004">4Fe-4S</keyword>
<feature type="domain" description="4Fe-4S ferredoxin-type" evidence="8">
    <location>
        <begin position="93"/>
        <end position="126"/>
    </location>
</feature>
<evidence type="ECO:0000259" key="8">
    <source>
        <dbReference type="PROSITE" id="PS51379"/>
    </source>
</evidence>
<dbReference type="InterPro" id="IPR017896">
    <property type="entry name" value="4Fe4S_Fe-S-bd"/>
</dbReference>
<keyword evidence="4" id="KW-0677">Repeat</keyword>
<evidence type="ECO:0000313" key="10">
    <source>
        <dbReference type="Proteomes" id="UP001164472"/>
    </source>
</evidence>
<feature type="domain" description="4Fe-4S ferredoxin-type" evidence="8">
    <location>
        <begin position="55"/>
        <end position="86"/>
    </location>
</feature>
<dbReference type="KEGG" id="asem:NNL22_17180"/>
<dbReference type="CDD" id="cd16373">
    <property type="entry name" value="DMSOR_beta_like"/>
    <property type="match status" value="1"/>
</dbReference>
<dbReference type="PROSITE" id="PS51379">
    <property type="entry name" value="4FE4S_FER_2"/>
    <property type="match status" value="3"/>
</dbReference>
<keyword evidence="5" id="KW-0249">Electron transport</keyword>
<dbReference type="PROSITE" id="PS00198">
    <property type="entry name" value="4FE4S_FER_1"/>
    <property type="match status" value="1"/>
</dbReference>
<dbReference type="Proteomes" id="UP001164472">
    <property type="component" value="Chromosome"/>
</dbReference>
<evidence type="ECO:0000313" key="9">
    <source>
        <dbReference type="EMBL" id="UZW74731.1"/>
    </source>
</evidence>
<feature type="domain" description="4Fe-4S ferredoxin-type" evidence="8">
    <location>
        <begin position="182"/>
        <end position="213"/>
    </location>
</feature>
<sequence length="266" mass="28831">MANKKANSKQPTVSRRQFLTDSGHAACSVGLLGLGLGMYGEQSKTHAALALRPPGALIEDDFLGACVRCGLCVEDCPYDTLKLARLFEPVTTGTPYFDARKVPCEMCDDIPCVKACPTGALDPKLTDIDDARMGVAVLIDRETCLNMQGLRCDVCYRVCPLIEEAITLNLMQNTRTGVHAIFEPVVHSDVCTGCGKCEHACVLEEAAIKVMPRELAKGELGHHYRWGWEEKEKAGESLVPDLLDLPNRMPSSAAETLDIAPVGGKK</sequence>
<dbReference type="InterPro" id="IPR006311">
    <property type="entry name" value="TAT_signal"/>
</dbReference>
<evidence type="ECO:0000256" key="6">
    <source>
        <dbReference type="ARBA" id="ARBA00023004"/>
    </source>
</evidence>
<dbReference type="NCBIfam" id="NF007012">
    <property type="entry name" value="PRK09476.1"/>
    <property type="match status" value="1"/>
</dbReference>
<dbReference type="InterPro" id="IPR004494">
    <property type="entry name" value="MauM_NapG"/>
</dbReference>
<dbReference type="GO" id="GO:0051539">
    <property type="term" value="F:4 iron, 4 sulfur cluster binding"/>
    <property type="evidence" value="ECO:0007669"/>
    <property type="project" value="UniProtKB-KW"/>
</dbReference>
<keyword evidence="10" id="KW-1185">Reference proteome</keyword>
<dbReference type="InterPro" id="IPR050294">
    <property type="entry name" value="RnfB_subfamily"/>
</dbReference>
<dbReference type="EMBL" id="CP101527">
    <property type="protein sequence ID" value="UZW74731.1"/>
    <property type="molecule type" value="Genomic_DNA"/>
</dbReference>
<keyword evidence="1" id="KW-0813">Transport</keyword>
<dbReference type="AlphaFoldDB" id="A0A9E8HKY1"/>
<evidence type="ECO:0000256" key="2">
    <source>
        <dbReference type="ARBA" id="ARBA00022485"/>
    </source>
</evidence>
<protein>
    <submittedName>
        <fullName evidence="9">Ferredoxin-type protein NapG</fullName>
    </submittedName>
</protein>
<evidence type="ECO:0000256" key="5">
    <source>
        <dbReference type="ARBA" id="ARBA00022982"/>
    </source>
</evidence>
<dbReference type="PANTHER" id="PTHR42859">
    <property type="entry name" value="OXIDOREDUCTASE"/>
    <property type="match status" value="1"/>
</dbReference>
<name>A0A9E8HKY1_9ALTE</name>
<organism evidence="9 10">
    <name type="scientific">Alkalimarinus sediminis</name>
    <dbReference type="NCBI Taxonomy" id="1632866"/>
    <lineage>
        <taxon>Bacteria</taxon>
        <taxon>Pseudomonadati</taxon>
        <taxon>Pseudomonadota</taxon>
        <taxon>Gammaproteobacteria</taxon>
        <taxon>Alteromonadales</taxon>
        <taxon>Alteromonadaceae</taxon>
        <taxon>Alkalimarinus</taxon>
    </lineage>
</organism>
<keyword evidence="6" id="KW-0408">Iron</keyword>
<dbReference type="GO" id="GO:0046872">
    <property type="term" value="F:metal ion binding"/>
    <property type="evidence" value="ECO:0007669"/>
    <property type="project" value="UniProtKB-KW"/>
</dbReference>
<keyword evidence="7" id="KW-0411">Iron-sulfur</keyword>
<keyword evidence="3" id="KW-0479">Metal-binding</keyword>
<evidence type="ECO:0000256" key="3">
    <source>
        <dbReference type="ARBA" id="ARBA00022723"/>
    </source>
</evidence>
<evidence type="ECO:0000256" key="1">
    <source>
        <dbReference type="ARBA" id="ARBA00022448"/>
    </source>
</evidence>
<proteinExistence type="predicted"/>
<dbReference type="InterPro" id="IPR017900">
    <property type="entry name" value="4Fe4S_Fe_S_CS"/>
</dbReference>
<accession>A0A9E8HKY1</accession>
<dbReference type="NCBIfam" id="TIGR00397">
    <property type="entry name" value="mauM_napG"/>
    <property type="match status" value="1"/>
</dbReference>
<reference evidence="9" key="1">
    <citation type="submission" date="2022-07" db="EMBL/GenBank/DDBJ databases">
        <title>Alkalimarinus sp. nov., isolated from gut of a Alitta virens.</title>
        <authorList>
            <person name="Yang A.I."/>
            <person name="Shin N.-R."/>
        </authorList>
    </citation>
    <scope>NUCLEOTIDE SEQUENCE</scope>
    <source>
        <strain evidence="9">FA028</strain>
    </source>
</reference>
<evidence type="ECO:0000256" key="4">
    <source>
        <dbReference type="ARBA" id="ARBA00022737"/>
    </source>
</evidence>
<dbReference type="Pfam" id="PF12838">
    <property type="entry name" value="Fer4_7"/>
    <property type="match status" value="2"/>
</dbReference>
<gene>
    <name evidence="9" type="primary">napG</name>
    <name evidence="9" type="ORF">NNL22_17180</name>
</gene>
<evidence type="ECO:0000256" key="7">
    <source>
        <dbReference type="ARBA" id="ARBA00023014"/>
    </source>
</evidence>
<dbReference type="PANTHER" id="PTHR42859:SF10">
    <property type="entry name" value="DIMETHYLSULFOXIDE REDUCTASE CHAIN B"/>
    <property type="match status" value="1"/>
</dbReference>
<dbReference type="RefSeq" id="WP_251810158.1">
    <property type="nucleotide sequence ID" value="NZ_CP101527.1"/>
</dbReference>